<keyword evidence="3 6" id="KW-0472">Membrane</keyword>
<dbReference type="PANTHER" id="PTHR12080">
    <property type="entry name" value="SIGNALING LYMPHOCYTIC ACTIVATION MOLECULE"/>
    <property type="match status" value="1"/>
</dbReference>
<evidence type="ECO:0000256" key="3">
    <source>
        <dbReference type="ARBA" id="ARBA00023136"/>
    </source>
</evidence>
<dbReference type="AlphaFoldDB" id="A0A6P8RAZ7"/>
<dbReference type="InterPro" id="IPR015631">
    <property type="entry name" value="CD2/SLAM_rcpt"/>
</dbReference>
<keyword evidence="6" id="KW-1133">Transmembrane helix</keyword>
<dbReference type="KEGG" id="gsh:117358840"/>
<name>A0A6P8RAZ7_GEOSA</name>
<reference evidence="10" key="1">
    <citation type="submission" date="2025-08" db="UniProtKB">
        <authorList>
            <consortium name="RefSeq"/>
        </authorList>
    </citation>
    <scope>IDENTIFICATION</scope>
</reference>
<dbReference type="InterPro" id="IPR036179">
    <property type="entry name" value="Ig-like_dom_sf"/>
</dbReference>
<evidence type="ECO:0000313" key="9">
    <source>
        <dbReference type="Proteomes" id="UP000515159"/>
    </source>
</evidence>
<evidence type="ECO:0000256" key="1">
    <source>
        <dbReference type="ARBA" id="ARBA00004370"/>
    </source>
</evidence>
<gene>
    <name evidence="10" type="primary">LOC117358840</name>
</gene>
<dbReference type="PROSITE" id="PS50835">
    <property type="entry name" value="IG_LIKE"/>
    <property type="match status" value="2"/>
</dbReference>
<dbReference type="OrthoDB" id="8439544at2759"/>
<dbReference type="InterPro" id="IPR007110">
    <property type="entry name" value="Ig-like_dom"/>
</dbReference>
<feature type="chain" id="PRO_5027813971" evidence="7">
    <location>
        <begin position="21"/>
        <end position="381"/>
    </location>
</feature>
<evidence type="ECO:0000256" key="5">
    <source>
        <dbReference type="SAM" id="MobiDB-lite"/>
    </source>
</evidence>
<keyword evidence="4" id="KW-0325">Glycoprotein</keyword>
<keyword evidence="2 7" id="KW-0732">Signal</keyword>
<evidence type="ECO:0000259" key="8">
    <source>
        <dbReference type="PROSITE" id="PS50835"/>
    </source>
</evidence>
<dbReference type="Proteomes" id="UP000515159">
    <property type="component" value="Chromosome 4"/>
</dbReference>
<proteinExistence type="predicted"/>
<dbReference type="InterPro" id="IPR013783">
    <property type="entry name" value="Ig-like_fold"/>
</dbReference>
<evidence type="ECO:0000256" key="7">
    <source>
        <dbReference type="SAM" id="SignalP"/>
    </source>
</evidence>
<feature type="transmembrane region" description="Helical" evidence="6">
    <location>
        <begin position="356"/>
        <end position="378"/>
    </location>
</feature>
<dbReference type="InParanoid" id="A0A6P8RAZ7"/>
<dbReference type="GO" id="GO:0016020">
    <property type="term" value="C:membrane"/>
    <property type="evidence" value="ECO:0007669"/>
    <property type="project" value="UniProtKB-SubCell"/>
</dbReference>
<evidence type="ECO:0000256" key="6">
    <source>
        <dbReference type="SAM" id="Phobius"/>
    </source>
</evidence>
<protein>
    <submittedName>
        <fullName evidence="10">Carcinoembryonic antigen-related cell adhesion molecule 2-like isoform X1</fullName>
    </submittedName>
</protein>
<evidence type="ECO:0000256" key="2">
    <source>
        <dbReference type="ARBA" id="ARBA00022729"/>
    </source>
</evidence>
<feature type="signal peptide" evidence="7">
    <location>
        <begin position="1"/>
        <end position="20"/>
    </location>
</feature>
<feature type="domain" description="Ig-like" evidence="8">
    <location>
        <begin position="220"/>
        <end position="298"/>
    </location>
</feature>
<feature type="domain" description="Ig-like" evidence="8">
    <location>
        <begin position="134"/>
        <end position="212"/>
    </location>
</feature>
<dbReference type="Gene3D" id="2.60.40.10">
    <property type="entry name" value="Immunoglobulins"/>
    <property type="match status" value="3"/>
</dbReference>
<dbReference type="PANTHER" id="PTHR12080:SF124">
    <property type="match status" value="1"/>
</dbReference>
<dbReference type="RefSeq" id="XP_033796491.1">
    <property type="nucleotide sequence ID" value="XM_033940600.1"/>
</dbReference>
<keyword evidence="6" id="KW-0812">Transmembrane</keyword>
<accession>A0A6P8RAZ7</accession>
<dbReference type="SUPFAM" id="SSF48726">
    <property type="entry name" value="Immunoglobulin"/>
    <property type="match status" value="2"/>
</dbReference>
<evidence type="ECO:0000313" key="10">
    <source>
        <dbReference type="RefSeq" id="XP_033796491.1"/>
    </source>
</evidence>
<organism evidence="9 10">
    <name type="scientific">Geotrypetes seraphini</name>
    <name type="common">Gaboon caecilian</name>
    <name type="synonym">Caecilia seraphini</name>
    <dbReference type="NCBI Taxonomy" id="260995"/>
    <lineage>
        <taxon>Eukaryota</taxon>
        <taxon>Metazoa</taxon>
        <taxon>Chordata</taxon>
        <taxon>Craniata</taxon>
        <taxon>Vertebrata</taxon>
        <taxon>Euteleostomi</taxon>
        <taxon>Amphibia</taxon>
        <taxon>Gymnophiona</taxon>
        <taxon>Geotrypetes</taxon>
    </lineage>
</organism>
<feature type="region of interest" description="Disordered" evidence="5">
    <location>
        <begin position="319"/>
        <end position="342"/>
    </location>
</feature>
<evidence type="ECO:0000256" key="4">
    <source>
        <dbReference type="ARBA" id="ARBA00023180"/>
    </source>
</evidence>
<keyword evidence="9" id="KW-1185">Reference proteome</keyword>
<comment type="subcellular location">
    <subcellularLocation>
        <location evidence="1">Membrane</location>
    </subcellularLocation>
</comment>
<sequence length="381" mass="42010">MPPLYPLCLLLSFLAQGFLAQVEQRNVTVYVSLGGQAEFILHMTPSGCRETEGICYVYTWNKNIKSIAKFKGQNRTCRNDYQNRCKGYKNGSLLLSNISTEDSGYYHVDLHNITGVLVAKFWFLLQIQDPVSKPMVNYSCLEDGKIQVSCSVQNGTDPKYSWTKEGISLMENCTYSQNGICTILMTSQVLREVICIVKNQISENISHSINVSCLDPVSKPMVNYSCLEDGKIQVSCSVQNGTDPKYSWTKEGMSLMENCTYSQNGICTILMTSQVLREVICIVKNQISENISHSINVSCLETSTSALAPTLISNELPVTNSTVEGKPSDNTTMPNKTKNVTSKGPECLNHCIMKSAIGGSVVFLVTGLALILGCLCTMPKE</sequence>
<dbReference type="GeneID" id="117358840"/>